<protein>
    <submittedName>
        <fullName evidence="3">DUF2256 domain-containing protein</fullName>
    </submittedName>
</protein>
<dbReference type="EMBL" id="UZAK01005567">
    <property type="protein sequence ID" value="VDO87935.1"/>
    <property type="molecule type" value="Genomic_DNA"/>
</dbReference>
<dbReference type="WBParaSite" id="SCUD_0000429901-mRNA-1">
    <property type="protein sequence ID" value="SCUD_0000429901-mRNA-1"/>
    <property type="gene ID" value="SCUD_0000429901"/>
</dbReference>
<evidence type="ECO:0000313" key="3">
    <source>
        <dbReference type="WBParaSite" id="SCUD_0000429901-mRNA-1"/>
    </source>
</evidence>
<evidence type="ECO:0000313" key="2">
    <source>
        <dbReference type="Proteomes" id="UP000279833"/>
    </source>
</evidence>
<sequence length="51" mass="5989">MSLSNDKLDDLRLPYNSYVCTRCWQAWGSRRAKRIITCTPNSIRSSDPRQQ</sequence>
<reference evidence="1 2" key="2">
    <citation type="submission" date="2018-11" db="EMBL/GenBank/DDBJ databases">
        <authorList>
            <consortium name="Pathogen Informatics"/>
        </authorList>
    </citation>
    <scope>NUCLEOTIDE SEQUENCE [LARGE SCALE GENOMIC DNA]</scope>
    <source>
        <strain evidence="1">Dakar</strain>
        <strain evidence="2">Dakar, Senegal</strain>
    </source>
</reference>
<dbReference type="Proteomes" id="UP000279833">
    <property type="component" value="Unassembled WGS sequence"/>
</dbReference>
<dbReference type="AlphaFoldDB" id="A0A183JNL3"/>
<proteinExistence type="predicted"/>
<gene>
    <name evidence="1" type="ORF">SCUD_LOCUS4299</name>
</gene>
<keyword evidence="2" id="KW-1185">Reference proteome</keyword>
<organism evidence="3">
    <name type="scientific">Schistosoma curassoni</name>
    <dbReference type="NCBI Taxonomy" id="6186"/>
    <lineage>
        <taxon>Eukaryota</taxon>
        <taxon>Metazoa</taxon>
        <taxon>Spiralia</taxon>
        <taxon>Lophotrochozoa</taxon>
        <taxon>Platyhelminthes</taxon>
        <taxon>Trematoda</taxon>
        <taxon>Digenea</taxon>
        <taxon>Strigeidida</taxon>
        <taxon>Schistosomatoidea</taxon>
        <taxon>Schistosomatidae</taxon>
        <taxon>Schistosoma</taxon>
    </lineage>
</organism>
<evidence type="ECO:0000313" key="1">
    <source>
        <dbReference type="EMBL" id="VDO87935.1"/>
    </source>
</evidence>
<name>A0A183JNL3_9TREM</name>
<reference evidence="3" key="1">
    <citation type="submission" date="2016-06" db="UniProtKB">
        <authorList>
            <consortium name="WormBaseParasite"/>
        </authorList>
    </citation>
    <scope>IDENTIFICATION</scope>
</reference>
<accession>A0A183JNL3</accession>